<evidence type="ECO:0000256" key="4">
    <source>
        <dbReference type="HAMAP-Rule" id="MF_00688"/>
    </source>
</evidence>
<dbReference type="Gene3D" id="3.30.70.3550">
    <property type="entry name" value="Leucyl/phenylalanyl-tRNA-protein transferase, N-terminal domain"/>
    <property type="match status" value="1"/>
</dbReference>
<dbReference type="RefSeq" id="WP_256609927.1">
    <property type="nucleotide sequence ID" value="NZ_JANIBM010000004.1"/>
</dbReference>
<evidence type="ECO:0000313" key="5">
    <source>
        <dbReference type="EMBL" id="MCQ8180564.1"/>
    </source>
</evidence>
<comment type="catalytic activity">
    <reaction evidence="4">
        <text>N-terminal L-arginyl-[protein] + L-leucyl-tRNA(Leu) = N-terminal L-leucyl-L-arginyl-[protein] + tRNA(Leu) + H(+)</text>
        <dbReference type="Rhea" id="RHEA:50416"/>
        <dbReference type="Rhea" id="RHEA-COMP:9613"/>
        <dbReference type="Rhea" id="RHEA-COMP:9622"/>
        <dbReference type="Rhea" id="RHEA-COMP:12672"/>
        <dbReference type="Rhea" id="RHEA-COMP:12673"/>
        <dbReference type="ChEBI" id="CHEBI:15378"/>
        <dbReference type="ChEBI" id="CHEBI:64719"/>
        <dbReference type="ChEBI" id="CHEBI:78442"/>
        <dbReference type="ChEBI" id="CHEBI:78494"/>
        <dbReference type="ChEBI" id="CHEBI:133044"/>
        <dbReference type="EC" id="2.3.2.6"/>
    </reaction>
</comment>
<comment type="function">
    <text evidence="4">Functions in the N-end rule pathway of protein degradation where it conjugates Leu, Phe and, less efficiently, Met from aminoacyl-tRNAs to the N-termini of proteins containing an N-terminal arginine or lysine.</text>
</comment>
<dbReference type="InterPro" id="IPR004616">
    <property type="entry name" value="Leu/Phe-tRNA_Trfase"/>
</dbReference>
<dbReference type="EC" id="2.3.2.6" evidence="4"/>
<comment type="similarity">
    <text evidence="4">Belongs to the L/F-transferase family.</text>
</comment>
<dbReference type="Proteomes" id="UP001524569">
    <property type="component" value="Unassembled WGS sequence"/>
</dbReference>
<dbReference type="NCBIfam" id="TIGR00667">
    <property type="entry name" value="aat"/>
    <property type="match status" value="1"/>
</dbReference>
<protein>
    <recommendedName>
        <fullName evidence="4">Leucyl/phenylalanyl-tRNA--protein transferase</fullName>
        <ecNumber evidence="4">2.3.2.6</ecNumber>
    </recommendedName>
    <alternativeName>
        <fullName evidence="4">L/F-transferase</fullName>
    </alternativeName>
    <alternativeName>
        <fullName evidence="4">Leucyltransferase</fullName>
    </alternativeName>
    <alternativeName>
        <fullName evidence="4">Phenyalanyltransferase</fullName>
    </alternativeName>
</protein>
<dbReference type="Pfam" id="PF03588">
    <property type="entry name" value="Leu_Phe_trans"/>
    <property type="match status" value="1"/>
</dbReference>
<keyword evidence="1 4" id="KW-0963">Cytoplasm</keyword>
<dbReference type="PANTHER" id="PTHR30098">
    <property type="entry name" value="LEUCYL/PHENYLALANYL-TRNA--PROTEIN TRANSFERASE"/>
    <property type="match status" value="1"/>
</dbReference>
<keyword evidence="2 4" id="KW-0808">Transferase</keyword>
<name>A0ABT1UEA9_9GAMM</name>
<comment type="subcellular location">
    <subcellularLocation>
        <location evidence="4">Cytoplasm</location>
    </subcellularLocation>
</comment>
<comment type="catalytic activity">
    <reaction evidence="4">
        <text>L-phenylalanyl-tRNA(Phe) + an N-terminal L-alpha-aminoacyl-[protein] = an N-terminal L-phenylalanyl-L-alpha-aminoacyl-[protein] + tRNA(Phe)</text>
        <dbReference type="Rhea" id="RHEA:43632"/>
        <dbReference type="Rhea" id="RHEA-COMP:9668"/>
        <dbReference type="Rhea" id="RHEA-COMP:9699"/>
        <dbReference type="Rhea" id="RHEA-COMP:10636"/>
        <dbReference type="Rhea" id="RHEA-COMP:10637"/>
        <dbReference type="ChEBI" id="CHEBI:78442"/>
        <dbReference type="ChEBI" id="CHEBI:78531"/>
        <dbReference type="ChEBI" id="CHEBI:78597"/>
        <dbReference type="ChEBI" id="CHEBI:83561"/>
        <dbReference type="EC" id="2.3.2.6"/>
    </reaction>
</comment>
<comment type="catalytic activity">
    <reaction evidence="4">
        <text>N-terminal L-lysyl-[protein] + L-leucyl-tRNA(Leu) = N-terminal L-leucyl-L-lysyl-[protein] + tRNA(Leu) + H(+)</text>
        <dbReference type="Rhea" id="RHEA:12340"/>
        <dbReference type="Rhea" id="RHEA-COMP:9613"/>
        <dbReference type="Rhea" id="RHEA-COMP:9622"/>
        <dbReference type="Rhea" id="RHEA-COMP:12670"/>
        <dbReference type="Rhea" id="RHEA-COMP:12671"/>
        <dbReference type="ChEBI" id="CHEBI:15378"/>
        <dbReference type="ChEBI" id="CHEBI:65249"/>
        <dbReference type="ChEBI" id="CHEBI:78442"/>
        <dbReference type="ChEBI" id="CHEBI:78494"/>
        <dbReference type="ChEBI" id="CHEBI:133043"/>
        <dbReference type="EC" id="2.3.2.6"/>
    </reaction>
</comment>
<keyword evidence="3 4" id="KW-0012">Acyltransferase</keyword>
<gene>
    <name evidence="4 5" type="primary">aat</name>
    <name evidence="5" type="ORF">NP603_05560</name>
</gene>
<dbReference type="InterPro" id="IPR016181">
    <property type="entry name" value="Acyl_CoA_acyltransferase"/>
</dbReference>
<proteinExistence type="inferred from homology"/>
<comment type="caution">
    <text evidence="5">The sequence shown here is derived from an EMBL/GenBank/DDBJ whole genome shotgun (WGS) entry which is preliminary data.</text>
</comment>
<evidence type="ECO:0000256" key="1">
    <source>
        <dbReference type="ARBA" id="ARBA00022490"/>
    </source>
</evidence>
<evidence type="ECO:0000256" key="3">
    <source>
        <dbReference type="ARBA" id="ARBA00023315"/>
    </source>
</evidence>
<sequence>MQLTLLDSDQPEQAFPPLHKALKEPNGLLAFGGCLSPKRIVNAYRHGAFPWFNPGEPILWWSPDPRLVLFPEHLQVSRSLAKTLRKGRFEIRYDTAFKEVIAACAAPRSDSGGTWITDDMRRAYQTLHHLGIAHSCEAWCDGKLAGGLYGLAIGQVFFGESMFHRETDASKVAFVHLVGSLSDWGYRLIDCQVRSEHLLSLGAEEIPRQRFADLLERLCTQAPAAEAWR</sequence>
<organism evidence="5 6">
    <name type="scientific">Methylomonas aurea</name>
    <dbReference type="NCBI Taxonomy" id="2952224"/>
    <lineage>
        <taxon>Bacteria</taxon>
        <taxon>Pseudomonadati</taxon>
        <taxon>Pseudomonadota</taxon>
        <taxon>Gammaproteobacteria</taxon>
        <taxon>Methylococcales</taxon>
        <taxon>Methylococcaceae</taxon>
        <taxon>Methylomonas</taxon>
    </lineage>
</organism>
<dbReference type="GO" id="GO:0008914">
    <property type="term" value="F:leucyl-tRNA--protein transferase activity"/>
    <property type="evidence" value="ECO:0007669"/>
    <property type="project" value="UniProtKB-EC"/>
</dbReference>
<dbReference type="InterPro" id="IPR042203">
    <property type="entry name" value="Leu/Phe-tRNA_Trfase_C"/>
</dbReference>
<dbReference type="EMBL" id="JANIBM010000004">
    <property type="protein sequence ID" value="MCQ8180564.1"/>
    <property type="molecule type" value="Genomic_DNA"/>
</dbReference>
<accession>A0ABT1UEA9</accession>
<dbReference type="SUPFAM" id="SSF55729">
    <property type="entry name" value="Acyl-CoA N-acyltransferases (Nat)"/>
    <property type="match status" value="1"/>
</dbReference>
<dbReference type="HAMAP" id="MF_00688">
    <property type="entry name" value="Leu_Phe_trans"/>
    <property type="match status" value="1"/>
</dbReference>
<dbReference type="PANTHER" id="PTHR30098:SF2">
    <property type="entry name" value="LEUCYL_PHENYLALANYL-TRNA--PROTEIN TRANSFERASE"/>
    <property type="match status" value="1"/>
</dbReference>
<reference evidence="5 6" key="1">
    <citation type="submission" date="2022-07" db="EMBL/GenBank/DDBJ databases">
        <title>Methylomonas rivi sp. nov., Methylomonas rosea sp. nov., Methylomonas aureus sp. nov. and Methylomonas subterranea sp. nov., four novel methanotrophs isolated from a freshwater creek and the deep terrestrial subsurface.</title>
        <authorList>
            <person name="Abin C."/>
            <person name="Sankaranarayanan K."/>
            <person name="Garner C."/>
            <person name="Sindelar R."/>
            <person name="Kotary K."/>
            <person name="Garner R."/>
            <person name="Barclay S."/>
            <person name="Lawson P."/>
            <person name="Krumholz L."/>
        </authorList>
    </citation>
    <scope>NUCLEOTIDE SEQUENCE [LARGE SCALE GENOMIC DNA]</scope>
    <source>
        <strain evidence="5 6">SURF-1</strain>
    </source>
</reference>
<evidence type="ECO:0000256" key="2">
    <source>
        <dbReference type="ARBA" id="ARBA00022679"/>
    </source>
</evidence>
<dbReference type="InterPro" id="IPR042221">
    <property type="entry name" value="Leu/Phe-tRNA_Trfase_N"/>
</dbReference>
<dbReference type="Gene3D" id="3.40.630.70">
    <property type="entry name" value="Leucyl/phenylalanyl-tRNA-protein transferase, C-terminal domain"/>
    <property type="match status" value="1"/>
</dbReference>
<evidence type="ECO:0000313" key="6">
    <source>
        <dbReference type="Proteomes" id="UP001524569"/>
    </source>
</evidence>
<keyword evidence="6" id="KW-1185">Reference proteome</keyword>